<dbReference type="SUPFAM" id="SSF56281">
    <property type="entry name" value="Metallo-hydrolase/oxidoreductase"/>
    <property type="match status" value="1"/>
</dbReference>
<dbReference type="InterPro" id="IPR051453">
    <property type="entry name" value="MBL_Glyoxalase_II"/>
</dbReference>
<evidence type="ECO:0000313" key="6">
    <source>
        <dbReference type="EMBL" id="PRR81961.1"/>
    </source>
</evidence>
<dbReference type="GO" id="GO:0016787">
    <property type="term" value="F:hydrolase activity"/>
    <property type="evidence" value="ECO:0007669"/>
    <property type="project" value="UniProtKB-KW"/>
</dbReference>
<reference evidence="6 7" key="1">
    <citation type="submission" date="2018-03" db="EMBL/GenBank/DDBJ databases">
        <title>Genome sequence of Clostridium vincentii DSM 10228.</title>
        <authorList>
            <person name="Poehlein A."/>
            <person name="Daniel R."/>
        </authorList>
    </citation>
    <scope>NUCLEOTIDE SEQUENCE [LARGE SCALE GENOMIC DNA]</scope>
    <source>
        <strain evidence="6 7">DSM 10228</strain>
    </source>
</reference>
<dbReference type="InterPro" id="IPR036866">
    <property type="entry name" value="RibonucZ/Hydroxyglut_hydro"/>
</dbReference>
<dbReference type="PANTHER" id="PTHR46233:SF3">
    <property type="entry name" value="HYDROXYACYLGLUTATHIONE HYDROLASE GLOC"/>
    <property type="match status" value="1"/>
</dbReference>
<keyword evidence="4" id="KW-0862">Zinc</keyword>
<evidence type="ECO:0000256" key="3">
    <source>
        <dbReference type="ARBA" id="ARBA00022801"/>
    </source>
</evidence>
<evidence type="ECO:0000259" key="5">
    <source>
        <dbReference type="SMART" id="SM00849"/>
    </source>
</evidence>
<dbReference type="Gene3D" id="3.60.15.10">
    <property type="entry name" value="Ribonuclease Z/Hydroxyacylglutathione hydrolase-like"/>
    <property type="match status" value="1"/>
</dbReference>
<sequence length="212" mass="23854">MCKILTIPCGNVNCYLLDCDSFAILIDTAREKYRDYLIKKLEGYNITLIILTHGHIDQIGNTAFLSKHFNAKVAMHSDDYKLSKNNSIHNIYVNSFLGNFLRFTSLKALKKVTTENFEPDIFFSDGDSLNKFGLDATIIHIPGHTKGSIGVLLNNNELIVGDTFMNVIYPTEALIVEDIDMLRKSVLKVSLLNIRLLYPGHGKEITSIKVTL</sequence>
<protein>
    <submittedName>
        <fullName evidence="6">Metal-dependent hydrolase</fullName>
    </submittedName>
</protein>
<dbReference type="SMART" id="SM00849">
    <property type="entry name" value="Lactamase_B"/>
    <property type="match status" value="1"/>
</dbReference>
<evidence type="ECO:0000256" key="2">
    <source>
        <dbReference type="ARBA" id="ARBA00022723"/>
    </source>
</evidence>
<keyword evidence="3 6" id="KW-0378">Hydrolase</keyword>
<evidence type="ECO:0000313" key="7">
    <source>
        <dbReference type="Proteomes" id="UP000239471"/>
    </source>
</evidence>
<evidence type="ECO:0000256" key="4">
    <source>
        <dbReference type="ARBA" id="ARBA00022833"/>
    </source>
</evidence>
<keyword evidence="7" id="KW-1185">Reference proteome</keyword>
<dbReference type="Proteomes" id="UP000239471">
    <property type="component" value="Unassembled WGS sequence"/>
</dbReference>
<keyword evidence="2" id="KW-0479">Metal-binding</keyword>
<comment type="caution">
    <text evidence="6">The sequence shown here is derived from an EMBL/GenBank/DDBJ whole genome shotgun (WGS) entry which is preliminary data.</text>
</comment>
<accession>A0A2T0BDH9</accession>
<dbReference type="Pfam" id="PF00753">
    <property type="entry name" value="Lactamase_B"/>
    <property type="match status" value="1"/>
</dbReference>
<feature type="domain" description="Metallo-beta-lactamase" evidence="5">
    <location>
        <begin position="11"/>
        <end position="201"/>
    </location>
</feature>
<comment type="cofactor">
    <cofactor evidence="1">
        <name>Zn(2+)</name>
        <dbReference type="ChEBI" id="CHEBI:29105"/>
    </cofactor>
</comment>
<dbReference type="OrthoDB" id="9802248at2"/>
<dbReference type="EMBL" id="PVXQ01000022">
    <property type="protein sequence ID" value="PRR81961.1"/>
    <property type="molecule type" value="Genomic_DNA"/>
</dbReference>
<dbReference type="PANTHER" id="PTHR46233">
    <property type="entry name" value="HYDROXYACYLGLUTATHIONE HYDROLASE GLOC"/>
    <property type="match status" value="1"/>
</dbReference>
<dbReference type="RefSeq" id="WP_106060127.1">
    <property type="nucleotide sequence ID" value="NZ_PVXQ01000022.1"/>
</dbReference>
<dbReference type="InterPro" id="IPR001279">
    <property type="entry name" value="Metallo-B-lactamas"/>
</dbReference>
<dbReference type="GO" id="GO:0046872">
    <property type="term" value="F:metal ion binding"/>
    <property type="evidence" value="ECO:0007669"/>
    <property type="project" value="UniProtKB-KW"/>
</dbReference>
<gene>
    <name evidence="6" type="ORF">CLVI_21690</name>
</gene>
<name>A0A2T0BDH9_9CLOT</name>
<evidence type="ECO:0000256" key="1">
    <source>
        <dbReference type="ARBA" id="ARBA00001947"/>
    </source>
</evidence>
<organism evidence="6 7">
    <name type="scientific">Clostridium vincentii</name>
    <dbReference type="NCBI Taxonomy" id="52704"/>
    <lineage>
        <taxon>Bacteria</taxon>
        <taxon>Bacillati</taxon>
        <taxon>Bacillota</taxon>
        <taxon>Clostridia</taxon>
        <taxon>Eubacteriales</taxon>
        <taxon>Clostridiaceae</taxon>
        <taxon>Clostridium</taxon>
    </lineage>
</organism>
<proteinExistence type="predicted"/>
<dbReference type="AlphaFoldDB" id="A0A2T0BDH9"/>